<dbReference type="RefSeq" id="WP_136537368.1">
    <property type="nucleotide sequence ID" value="NZ_STGY01000083.1"/>
</dbReference>
<evidence type="ECO:0000313" key="3">
    <source>
        <dbReference type="Proteomes" id="UP000308760"/>
    </source>
</evidence>
<keyword evidence="3" id="KW-1185">Reference proteome</keyword>
<evidence type="ECO:0000313" key="2">
    <source>
        <dbReference type="EMBL" id="THV33487.1"/>
    </source>
</evidence>
<dbReference type="AlphaFoldDB" id="A0A4S8PQT1"/>
<keyword evidence="1" id="KW-0472">Membrane</keyword>
<organism evidence="2 3">
    <name type="scientific">Glycomyces buryatensis</name>
    <dbReference type="NCBI Taxonomy" id="2570927"/>
    <lineage>
        <taxon>Bacteria</taxon>
        <taxon>Bacillati</taxon>
        <taxon>Actinomycetota</taxon>
        <taxon>Actinomycetes</taxon>
        <taxon>Glycomycetales</taxon>
        <taxon>Glycomycetaceae</taxon>
        <taxon>Glycomyces</taxon>
    </lineage>
</organism>
<sequence length="208" mass="21639">MSQSLQPPTRPPRPGSVTVAVWLQILLAVALVVSAIVGAVYGADAEAAFEAELASQGLEIADLPDDSQNDFGGGAGMYTTLVVALGLLTLGLLNGAGKRPARIITWVIQPLVLVCGGFAFAGQLFLGPFLQWTFDNSGEENLEALDAGALVDAAFAAFPAWSVAVDWAVVLLATLGSLLVIILLAVPSANAFFRKPEQRMDIPGAPPQ</sequence>
<accession>A0A4S8PQT1</accession>
<protein>
    <submittedName>
        <fullName evidence="2">Uncharacterized protein</fullName>
    </submittedName>
</protein>
<dbReference type="EMBL" id="STGY01000083">
    <property type="protein sequence ID" value="THV33487.1"/>
    <property type="molecule type" value="Genomic_DNA"/>
</dbReference>
<reference evidence="3" key="1">
    <citation type="submission" date="2019-04" db="EMBL/GenBank/DDBJ databases">
        <title>Nocardioides xinjiangensis sp. nov.</title>
        <authorList>
            <person name="Liu S."/>
        </authorList>
    </citation>
    <scope>NUCLEOTIDE SEQUENCE [LARGE SCALE GENOMIC DNA]</scope>
    <source>
        <strain evidence="3">18</strain>
    </source>
</reference>
<gene>
    <name evidence="2" type="ORF">FAB82_25440</name>
</gene>
<comment type="caution">
    <text evidence="2">The sequence shown here is derived from an EMBL/GenBank/DDBJ whole genome shotgun (WGS) entry which is preliminary data.</text>
</comment>
<feature type="transmembrane region" description="Helical" evidence="1">
    <location>
        <begin position="75"/>
        <end position="96"/>
    </location>
</feature>
<reference evidence="2 3" key="2">
    <citation type="submission" date="2019-05" db="EMBL/GenBank/DDBJ databases">
        <title>Glycomyces buryatensis sp. nov.</title>
        <authorList>
            <person name="Nikitina E."/>
        </authorList>
    </citation>
    <scope>NUCLEOTIDE SEQUENCE [LARGE SCALE GENOMIC DNA]</scope>
    <source>
        <strain evidence="2 3">18</strain>
    </source>
</reference>
<dbReference type="Proteomes" id="UP000308760">
    <property type="component" value="Unassembled WGS sequence"/>
</dbReference>
<proteinExistence type="predicted"/>
<keyword evidence="1" id="KW-0812">Transmembrane</keyword>
<feature type="transmembrane region" description="Helical" evidence="1">
    <location>
        <begin position="21"/>
        <end position="43"/>
    </location>
</feature>
<evidence type="ECO:0000256" key="1">
    <source>
        <dbReference type="SAM" id="Phobius"/>
    </source>
</evidence>
<feature type="transmembrane region" description="Helical" evidence="1">
    <location>
        <begin position="103"/>
        <end position="126"/>
    </location>
</feature>
<feature type="transmembrane region" description="Helical" evidence="1">
    <location>
        <begin position="167"/>
        <end position="193"/>
    </location>
</feature>
<name>A0A4S8PQT1_9ACTN</name>
<keyword evidence="1" id="KW-1133">Transmembrane helix</keyword>
<dbReference type="OrthoDB" id="5188995at2"/>